<dbReference type="Gramene" id="Psat05G0341400-T1">
    <property type="protein sequence ID" value="KAI5407151.1"/>
    <property type="gene ID" value="KIW84_053414"/>
</dbReference>
<organism evidence="1 2">
    <name type="scientific">Pisum sativum</name>
    <name type="common">Garden pea</name>
    <name type="synonym">Lathyrus oleraceus</name>
    <dbReference type="NCBI Taxonomy" id="3888"/>
    <lineage>
        <taxon>Eukaryota</taxon>
        <taxon>Viridiplantae</taxon>
        <taxon>Streptophyta</taxon>
        <taxon>Embryophyta</taxon>
        <taxon>Tracheophyta</taxon>
        <taxon>Spermatophyta</taxon>
        <taxon>Magnoliopsida</taxon>
        <taxon>eudicotyledons</taxon>
        <taxon>Gunneridae</taxon>
        <taxon>Pentapetalae</taxon>
        <taxon>rosids</taxon>
        <taxon>fabids</taxon>
        <taxon>Fabales</taxon>
        <taxon>Fabaceae</taxon>
        <taxon>Papilionoideae</taxon>
        <taxon>50 kb inversion clade</taxon>
        <taxon>NPAAA clade</taxon>
        <taxon>Hologalegina</taxon>
        <taxon>IRL clade</taxon>
        <taxon>Fabeae</taxon>
        <taxon>Lathyrus</taxon>
    </lineage>
</organism>
<reference evidence="1 2" key="1">
    <citation type="journal article" date="2022" name="Nat. Genet.">
        <title>Improved pea reference genome and pan-genome highlight genomic features and evolutionary characteristics.</title>
        <authorList>
            <person name="Yang T."/>
            <person name="Liu R."/>
            <person name="Luo Y."/>
            <person name="Hu S."/>
            <person name="Wang D."/>
            <person name="Wang C."/>
            <person name="Pandey M.K."/>
            <person name="Ge S."/>
            <person name="Xu Q."/>
            <person name="Li N."/>
            <person name="Li G."/>
            <person name="Huang Y."/>
            <person name="Saxena R.K."/>
            <person name="Ji Y."/>
            <person name="Li M."/>
            <person name="Yan X."/>
            <person name="He Y."/>
            <person name="Liu Y."/>
            <person name="Wang X."/>
            <person name="Xiang C."/>
            <person name="Varshney R.K."/>
            <person name="Ding H."/>
            <person name="Gao S."/>
            <person name="Zong X."/>
        </authorList>
    </citation>
    <scope>NUCLEOTIDE SEQUENCE [LARGE SCALE GENOMIC DNA]</scope>
    <source>
        <strain evidence="1 2">cv. Zhongwan 6</strain>
    </source>
</reference>
<keyword evidence="2" id="KW-1185">Reference proteome</keyword>
<dbReference type="EMBL" id="JAMSHJ010000005">
    <property type="protein sequence ID" value="KAI5407151.1"/>
    <property type="molecule type" value="Genomic_DNA"/>
</dbReference>
<dbReference type="AlphaFoldDB" id="A0A9D5AGP4"/>
<dbReference type="Proteomes" id="UP001058974">
    <property type="component" value="Chromosome 5"/>
</dbReference>
<comment type="caution">
    <text evidence="1">The sequence shown here is derived from an EMBL/GenBank/DDBJ whole genome shotgun (WGS) entry which is preliminary data.</text>
</comment>
<gene>
    <name evidence="1" type="ORF">KIW84_053414</name>
</gene>
<name>A0A9D5AGP4_PEA</name>
<accession>A0A9D5AGP4</accession>
<sequence>MTFSDDHPILVCLREDEIRRIMKIFHFESTWILGDDYEDWIKEVGNDGHTVPRNLEHFKNQTSERIRAFIWLVNNDNLITNLLLSRMNIRDPYYQDCMEEIENMICAMRDCAVAKPVWLSLVRASSQSISFNAVFFPAEMWGVLKGIIFALGKGYMKIELQTYNKSIVEAINKRVHLSVDIYIQHTLSQPEYYDGQLDEIVVEKNDIVDESEEVFAAMETDVRGNDARETNVRETSDEVHGDVSFGDNEDESFNYDSAMDVAFDDKSDEYDDELVEEDEMTNLIDYVNEDDQEGNTKKGKEKW</sequence>
<evidence type="ECO:0000313" key="1">
    <source>
        <dbReference type="EMBL" id="KAI5407151.1"/>
    </source>
</evidence>
<evidence type="ECO:0000313" key="2">
    <source>
        <dbReference type="Proteomes" id="UP001058974"/>
    </source>
</evidence>
<proteinExistence type="predicted"/>
<protein>
    <submittedName>
        <fullName evidence="1">Uncharacterized protein</fullName>
    </submittedName>
</protein>